<feature type="signal peptide" evidence="2">
    <location>
        <begin position="1"/>
        <end position="22"/>
    </location>
</feature>
<keyword evidence="5" id="KW-1185">Reference proteome</keyword>
<proteinExistence type="predicted"/>
<sequence length="118" mass="12789">MGQGSGWEGMVLMLCLSLPAGELDLAVQDGERRVRTRRSLPEGFSWGPFQGSAGSSHPGHVLPPPHPLRVAHGQLQPRIFEARESRPGSIPTSSSSSSSLPRFFLLFFLAQARLSLPN</sequence>
<evidence type="ECO:0000313" key="5">
    <source>
        <dbReference type="Proteomes" id="UP000694555"/>
    </source>
</evidence>
<feature type="domain" description="Zinc finger protein ZFPM1/2 PR" evidence="3">
    <location>
        <begin position="21"/>
        <end position="55"/>
    </location>
</feature>
<evidence type="ECO:0000256" key="1">
    <source>
        <dbReference type="SAM" id="MobiDB-lite"/>
    </source>
</evidence>
<dbReference type="Pfam" id="PF21182">
    <property type="entry name" value="FOG1-like_PR"/>
    <property type="match status" value="1"/>
</dbReference>
<name>A0A8B9Z1H6_9AVES</name>
<reference evidence="4" key="1">
    <citation type="submission" date="2025-08" db="UniProtKB">
        <authorList>
            <consortium name="Ensembl"/>
        </authorList>
    </citation>
    <scope>IDENTIFICATION</scope>
</reference>
<dbReference type="AlphaFoldDB" id="A0A8B9Z1H6"/>
<feature type="chain" id="PRO_5034373396" description="Zinc finger protein ZFPM1/2 PR domain-containing protein" evidence="2">
    <location>
        <begin position="23"/>
        <end position="118"/>
    </location>
</feature>
<dbReference type="Ensembl" id="ENSBJAT00000002956.1">
    <property type="protein sequence ID" value="ENSBJAP00000002881.1"/>
    <property type="gene ID" value="ENSBJAG00000002079.1"/>
</dbReference>
<organism evidence="4 5">
    <name type="scientific">Buteo japonicus</name>
    <dbReference type="NCBI Taxonomy" id="224669"/>
    <lineage>
        <taxon>Eukaryota</taxon>
        <taxon>Metazoa</taxon>
        <taxon>Chordata</taxon>
        <taxon>Craniata</taxon>
        <taxon>Vertebrata</taxon>
        <taxon>Euteleostomi</taxon>
        <taxon>Archelosauria</taxon>
        <taxon>Archosauria</taxon>
        <taxon>Dinosauria</taxon>
        <taxon>Saurischia</taxon>
        <taxon>Theropoda</taxon>
        <taxon>Coelurosauria</taxon>
        <taxon>Aves</taxon>
        <taxon>Neognathae</taxon>
        <taxon>Neoaves</taxon>
        <taxon>Telluraves</taxon>
        <taxon>Accipitrimorphae</taxon>
        <taxon>Accipitriformes</taxon>
        <taxon>Accipitridae</taxon>
        <taxon>Accipitrinae</taxon>
        <taxon>Buteo</taxon>
    </lineage>
</organism>
<protein>
    <recommendedName>
        <fullName evidence="3">Zinc finger protein ZFPM1/2 PR domain-containing protein</fullName>
    </recommendedName>
</protein>
<accession>A0A8B9Z1H6</accession>
<feature type="region of interest" description="Disordered" evidence="1">
    <location>
        <begin position="42"/>
        <end position="67"/>
    </location>
</feature>
<reference evidence="4" key="2">
    <citation type="submission" date="2025-09" db="UniProtKB">
        <authorList>
            <consortium name="Ensembl"/>
        </authorList>
    </citation>
    <scope>IDENTIFICATION</scope>
</reference>
<evidence type="ECO:0000259" key="3">
    <source>
        <dbReference type="Pfam" id="PF21182"/>
    </source>
</evidence>
<evidence type="ECO:0000256" key="2">
    <source>
        <dbReference type="SAM" id="SignalP"/>
    </source>
</evidence>
<dbReference type="InterPro" id="IPR049361">
    <property type="entry name" value="ZFPM1/2_PR"/>
</dbReference>
<dbReference type="Proteomes" id="UP000694555">
    <property type="component" value="Unplaced"/>
</dbReference>
<evidence type="ECO:0000313" key="4">
    <source>
        <dbReference type="Ensembl" id="ENSBJAP00000002881.1"/>
    </source>
</evidence>
<keyword evidence="2" id="KW-0732">Signal</keyword>